<feature type="chain" id="PRO_5046220654" description="Multidrug resistance protein MdtA-like barrel-sandwich hybrid domain-containing protein" evidence="3">
    <location>
        <begin position="22"/>
        <end position="242"/>
    </location>
</feature>
<dbReference type="Gene3D" id="2.40.30.170">
    <property type="match status" value="1"/>
</dbReference>
<evidence type="ECO:0000259" key="4">
    <source>
        <dbReference type="Pfam" id="PF25917"/>
    </source>
</evidence>
<dbReference type="PANTHER" id="PTHR30469:SF15">
    <property type="entry name" value="HLYD FAMILY OF SECRETION PROTEINS"/>
    <property type="match status" value="1"/>
</dbReference>
<feature type="signal peptide" evidence="3">
    <location>
        <begin position="1"/>
        <end position="21"/>
    </location>
</feature>
<evidence type="ECO:0000256" key="1">
    <source>
        <dbReference type="ARBA" id="ARBA00009477"/>
    </source>
</evidence>
<evidence type="ECO:0000256" key="3">
    <source>
        <dbReference type="SAM" id="SignalP"/>
    </source>
</evidence>
<dbReference type="Proteomes" id="UP001165044">
    <property type="component" value="Unassembled WGS sequence"/>
</dbReference>
<accession>A0ABQ5Q0C6</accession>
<reference evidence="5" key="1">
    <citation type="journal article" date="2023" name="Antonie Van Leeuwenhoek">
        <title>Mesoterricola silvestris gen. nov., sp. nov., Mesoterricola sediminis sp. nov., Geothrix oryzae sp. nov., Geothrix edaphica sp. nov., Geothrix rubra sp. nov., and Geothrix limicola sp. nov., six novel members of Acidobacteriota isolated from soils.</title>
        <authorList>
            <person name="Itoh H."/>
            <person name="Sugisawa Y."/>
            <person name="Mise K."/>
            <person name="Xu Z."/>
            <person name="Kuniyasu M."/>
            <person name="Ushijima N."/>
            <person name="Kawano K."/>
            <person name="Kobayashi E."/>
            <person name="Shiratori Y."/>
            <person name="Masuda Y."/>
            <person name="Senoo K."/>
        </authorList>
    </citation>
    <scope>NUCLEOTIDE SEQUENCE</scope>
    <source>
        <strain evidence="5">Red802</strain>
    </source>
</reference>
<dbReference type="Pfam" id="PF25917">
    <property type="entry name" value="BSH_RND"/>
    <property type="match status" value="1"/>
</dbReference>
<protein>
    <recommendedName>
        <fullName evidence="4">Multidrug resistance protein MdtA-like barrel-sandwich hybrid domain-containing protein</fullName>
    </recommendedName>
</protein>
<evidence type="ECO:0000256" key="2">
    <source>
        <dbReference type="SAM" id="Coils"/>
    </source>
</evidence>
<comment type="caution">
    <text evidence="5">The sequence shown here is derived from an EMBL/GenBank/DDBJ whole genome shotgun (WGS) entry which is preliminary data.</text>
</comment>
<dbReference type="NCBIfam" id="TIGR01730">
    <property type="entry name" value="RND_mfp"/>
    <property type="match status" value="1"/>
</dbReference>
<dbReference type="PANTHER" id="PTHR30469">
    <property type="entry name" value="MULTIDRUG RESISTANCE PROTEIN MDTA"/>
    <property type="match status" value="1"/>
</dbReference>
<dbReference type="RefSeq" id="WP_285609758.1">
    <property type="nucleotide sequence ID" value="NZ_BSDC01000003.1"/>
</dbReference>
<keyword evidence="3" id="KW-0732">Signal</keyword>
<comment type="similarity">
    <text evidence="1">Belongs to the membrane fusion protein (MFP) (TC 8.A.1) family.</text>
</comment>
<feature type="coiled-coil region" evidence="2">
    <location>
        <begin position="62"/>
        <end position="89"/>
    </location>
</feature>
<dbReference type="EMBL" id="BSDC01000003">
    <property type="protein sequence ID" value="GLH68082.1"/>
    <property type="molecule type" value="Genomic_DNA"/>
</dbReference>
<dbReference type="InterPro" id="IPR058625">
    <property type="entry name" value="MdtA-like_BSH"/>
</dbReference>
<keyword evidence="2" id="KW-0175">Coiled coil</keyword>
<feature type="domain" description="Multidrug resistance protein MdtA-like barrel-sandwich hybrid" evidence="4">
    <location>
        <begin position="33"/>
        <end position="157"/>
    </location>
</feature>
<keyword evidence="6" id="KW-1185">Reference proteome</keyword>
<dbReference type="Gene3D" id="1.10.287.470">
    <property type="entry name" value="Helix hairpin bin"/>
    <property type="match status" value="1"/>
</dbReference>
<evidence type="ECO:0000313" key="6">
    <source>
        <dbReference type="Proteomes" id="UP001165044"/>
    </source>
</evidence>
<proteinExistence type="inferred from homology"/>
<dbReference type="Gene3D" id="2.40.50.100">
    <property type="match status" value="1"/>
</dbReference>
<sequence>MYVPARLLASALILGSLPAPAGIPLEGRVLPYRQVEVSAPVSSRIMEVRVQEGQAVKAGQPLALLYGKLEELEMQRAKALLERREFEAKGAKRLYDNKIIPEARALESRIDLELARLQYETAVEQVRLRTILAPMDGVVVTRYHEEGEAVAGAQPMFRLMDLSRVLVQCAAGPVALAALVPGRKVRVLLAEPGGTASVEGEVVLVDPCADAAGKVRVKVVVPNPEGRIRAGLRAQVLVPEGP</sequence>
<organism evidence="5 6">
    <name type="scientific">Geothrix edaphica</name>
    <dbReference type="NCBI Taxonomy" id="2927976"/>
    <lineage>
        <taxon>Bacteria</taxon>
        <taxon>Pseudomonadati</taxon>
        <taxon>Acidobacteriota</taxon>
        <taxon>Holophagae</taxon>
        <taxon>Holophagales</taxon>
        <taxon>Holophagaceae</taxon>
        <taxon>Geothrix</taxon>
    </lineage>
</organism>
<name>A0ABQ5Q0C6_9BACT</name>
<dbReference type="SUPFAM" id="SSF111369">
    <property type="entry name" value="HlyD-like secretion proteins"/>
    <property type="match status" value="1"/>
</dbReference>
<dbReference type="InterPro" id="IPR006143">
    <property type="entry name" value="RND_pump_MFP"/>
</dbReference>
<gene>
    <name evidence="5" type="ORF">GETHED_24460</name>
</gene>
<evidence type="ECO:0000313" key="5">
    <source>
        <dbReference type="EMBL" id="GLH68082.1"/>
    </source>
</evidence>